<dbReference type="PANTHER" id="PTHR13734:SF5">
    <property type="entry name" value="CCA TRNA NUCLEOTIDYLTRANSFERASE, MITOCHONDRIAL"/>
    <property type="match status" value="1"/>
</dbReference>
<keyword evidence="4 13" id="KW-0694">RNA-binding</keyword>
<evidence type="ECO:0000256" key="4">
    <source>
        <dbReference type="ARBA" id="ARBA00022884"/>
    </source>
</evidence>
<protein>
    <recommendedName>
        <fullName evidence="8">CCA tRNA nucleotidyltransferase, mitochondrial</fullName>
        <ecNumber evidence="7">2.7.7.72</ecNumber>
    </recommendedName>
    <alternativeName>
        <fullName evidence="10">CCA-adding enzyme</fullName>
    </alternativeName>
    <alternativeName>
        <fullName evidence="9">tRNA CCA-pyrophosphorylase</fullName>
    </alternativeName>
    <alternativeName>
        <fullName evidence="11">tRNA adenylyltransferase</fullName>
    </alternativeName>
    <alternativeName>
        <fullName evidence="12">tRNA nucleotidyltransferase</fullName>
    </alternativeName>
</protein>
<dbReference type="RefSeq" id="XP_020063960.1">
    <property type="nucleotide sequence ID" value="XM_020207877.1"/>
</dbReference>
<dbReference type="InterPro" id="IPR032828">
    <property type="entry name" value="PolyA_RNA-bd"/>
</dbReference>
<name>A0A1E4SH54_9ASCO</name>
<gene>
    <name evidence="16" type="ORF">CANTADRAFT_26765</name>
</gene>
<keyword evidence="3" id="KW-0547">Nucleotide-binding</keyword>
<comment type="catalytic activity">
    <reaction evidence="5">
        <text>a tRNA precursor + 2 CTP + ATP = a tRNA with a 3' CCA end + 3 diphosphate</text>
        <dbReference type="Rhea" id="RHEA:14433"/>
        <dbReference type="Rhea" id="RHEA-COMP:10465"/>
        <dbReference type="Rhea" id="RHEA-COMP:10468"/>
        <dbReference type="ChEBI" id="CHEBI:30616"/>
        <dbReference type="ChEBI" id="CHEBI:33019"/>
        <dbReference type="ChEBI" id="CHEBI:37563"/>
        <dbReference type="ChEBI" id="CHEBI:74896"/>
        <dbReference type="ChEBI" id="CHEBI:83071"/>
        <dbReference type="EC" id="2.7.7.72"/>
    </reaction>
</comment>
<dbReference type="EMBL" id="KV453913">
    <property type="protein sequence ID" value="ODV78838.1"/>
    <property type="molecule type" value="Genomic_DNA"/>
</dbReference>
<dbReference type="SUPFAM" id="SSF81301">
    <property type="entry name" value="Nucleotidyltransferase"/>
    <property type="match status" value="1"/>
</dbReference>
<dbReference type="GO" id="GO:0004810">
    <property type="term" value="F:CCA tRNA nucleotidyltransferase activity"/>
    <property type="evidence" value="ECO:0007669"/>
    <property type="project" value="UniProtKB-EC"/>
</dbReference>
<dbReference type="STRING" id="984487.A0A1E4SH54"/>
<evidence type="ECO:0000313" key="16">
    <source>
        <dbReference type="EMBL" id="ODV78838.1"/>
    </source>
</evidence>
<dbReference type="SUPFAM" id="SSF81891">
    <property type="entry name" value="Poly A polymerase C-terminal region-like"/>
    <property type="match status" value="1"/>
</dbReference>
<dbReference type="AlphaFoldDB" id="A0A1E4SH54"/>
<dbReference type="InterPro" id="IPR002646">
    <property type="entry name" value="PolA_pol_head_dom"/>
</dbReference>
<dbReference type="GeneID" id="30982014"/>
<proteinExistence type="inferred from homology"/>
<dbReference type="GO" id="GO:0005759">
    <property type="term" value="C:mitochondrial matrix"/>
    <property type="evidence" value="ECO:0007669"/>
    <property type="project" value="EnsemblFungi"/>
</dbReference>
<evidence type="ECO:0000256" key="5">
    <source>
        <dbReference type="ARBA" id="ARBA00050431"/>
    </source>
</evidence>
<dbReference type="EC" id="2.7.7.72" evidence="7"/>
<dbReference type="CDD" id="cd05398">
    <property type="entry name" value="NT_ClassII-CCAase"/>
    <property type="match status" value="1"/>
</dbReference>
<feature type="domain" description="Poly A polymerase head" evidence="14">
    <location>
        <begin position="73"/>
        <end position="212"/>
    </location>
</feature>
<evidence type="ECO:0000256" key="1">
    <source>
        <dbReference type="ARBA" id="ARBA00007265"/>
    </source>
</evidence>
<evidence type="ECO:0000256" key="10">
    <source>
        <dbReference type="ARBA" id="ARBA00077436"/>
    </source>
</evidence>
<dbReference type="InterPro" id="IPR043519">
    <property type="entry name" value="NT_sf"/>
</dbReference>
<evidence type="ECO:0000256" key="8">
    <source>
        <dbReference type="ARBA" id="ARBA00072969"/>
    </source>
</evidence>
<keyword evidence="2 13" id="KW-0808">Transferase</keyword>
<comment type="similarity">
    <text evidence="1 13">Belongs to the tRNA nucleotidyltransferase/poly(A) polymerase family.</text>
</comment>
<evidence type="ECO:0000313" key="17">
    <source>
        <dbReference type="Proteomes" id="UP000094285"/>
    </source>
</evidence>
<dbReference type="OrthoDB" id="445712at2759"/>
<dbReference type="GO" id="GO:0003723">
    <property type="term" value="F:RNA binding"/>
    <property type="evidence" value="ECO:0007669"/>
    <property type="project" value="UniProtKB-KW"/>
</dbReference>
<dbReference type="GO" id="GO:0000166">
    <property type="term" value="F:nucleotide binding"/>
    <property type="evidence" value="ECO:0007669"/>
    <property type="project" value="UniProtKB-KW"/>
</dbReference>
<evidence type="ECO:0000256" key="7">
    <source>
        <dbReference type="ARBA" id="ARBA00066885"/>
    </source>
</evidence>
<evidence type="ECO:0000256" key="3">
    <source>
        <dbReference type="ARBA" id="ARBA00022741"/>
    </source>
</evidence>
<accession>A0A1E4SH54</accession>
<comment type="function">
    <text evidence="6">Nucleotidyltransferase that catalyzes the addition and repair of the essential 3'-terminal CCA sequence in tRNAs, which is necessary for the attachment of amino acids to the 3' terminus of tRNA molecules, using CTP and ATP as substrates. tRNA 3'-terminal CCA addition is required both for tRNA processing and repair. Also involved in tRNA surveillance by mediating tandem CCA addition to generate a CCACCA at the 3' terminus of unstable tRNAs. While stable tRNAs receive only 3'-terminal CCA, unstable tRNAs are marked with CCACCA and rapidly degraded. The structural flexibility of RNA controls the choice between CCA versus CCACCA addition: following the first CCA addition cycle, nucleotide-binding to the active site triggers a clockwise screw motion, producing torque on the RNA. This ejects stable RNAs, whereas unstable RNAs are refolded while bound to the enzyme and subjected to a second CCA catalytic cycle.</text>
</comment>
<feature type="domain" description="tRNA nucleotidyltransferase/poly(A) polymerase RNA and SrmB- binding" evidence="15">
    <location>
        <begin position="241"/>
        <end position="299"/>
    </location>
</feature>
<evidence type="ECO:0000259" key="15">
    <source>
        <dbReference type="Pfam" id="PF12627"/>
    </source>
</evidence>
<keyword evidence="17" id="KW-1185">Reference proteome</keyword>
<evidence type="ECO:0000256" key="12">
    <source>
        <dbReference type="ARBA" id="ARBA00082324"/>
    </source>
</evidence>
<sequence length="580" mass="66165">MFSKVFKSFTPTITHSRSHLHTVPLKCFTHPTMKRPVLDKIELNETETNITNLLVEFCSHYNQSHTPEEALVLRITGGWVRDKLLGIESNDIDIAINHLSGEVFASKLYEYLEQKDKSLQLKAIHTIKKNPEKSKHLETCTTKIYGLDIDFVNLRSEEYTSESRVPIMKYGTAEEDALRRDATLNALFYNLNERKIEDFTGSGMNDLKQGILKTPLQPMQTFLDDPLRALRLIRFASRLDYEIEDNTLMAMKSPELKSTLVHKISRERVGIEMEKTFTSANPGYGLRLINYVGLSDSIFNFGTLTETITELNDQSTLSALEHANGQLVRQINAATYSFPLFQHVFQRIPKDSQLSSVYSTIFSNVEFVKAFWIAAVLLPYKDMTVKTNAKKNVLTHVPEVLLREGLKSSKSEIDKVSVLTKYRDSTTDVLSRFFEDRSSVPRSELGLLLRNFGSFLPLGILHNCFIDIVQPILQLNLPVSKPQPTFEYEPEQLESLETNINNQLQKYETFLNAVDDLGLKDVYLMKPIVDGKTLSKELGIRPGPWMGQVNNALLVWQLDNPEKGKKDALVYAREILPQYT</sequence>
<dbReference type="Gene3D" id="3.30.460.10">
    <property type="entry name" value="Beta Polymerase, domain 2"/>
    <property type="match status" value="1"/>
</dbReference>
<dbReference type="GO" id="GO:0001680">
    <property type="term" value="P:tRNA 3'-terminal CCA addition"/>
    <property type="evidence" value="ECO:0007669"/>
    <property type="project" value="EnsemblFungi"/>
</dbReference>
<evidence type="ECO:0000256" key="6">
    <source>
        <dbReference type="ARBA" id="ARBA00056517"/>
    </source>
</evidence>
<dbReference type="FunFam" id="3.30.460.10:FF:000019">
    <property type="entry name" value="tRNA nucleotidyltransferase cca2"/>
    <property type="match status" value="1"/>
</dbReference>
<dbReference type="Proteomes" id="UP000094285">
    <property type="component" value="Unassembled WGS sequence"/>
</dbReference>
<evidence type="ECO:0000259" key="14">
    <source>
        <dbReference type="Pfam" id="PF01743"/>
    </source>
</evidence>
<dbReference type="Pfam" id="PF01743">
    <property type="entry name" value="PolyA_pol"/>
    <property type="match status" value="1"/>
</dbReference>
<dbReference type="GO" id="GO:0052927">
    <property type="term" value="F:CC tRNA cytidylyltransferase activity"/>
    <property type="evidence" value="ECO:0007669"/>
    <property type="project" value="EnsemblFungi"/>
</dbReference>
<dbReference type="Gene3D" id="1.10.3090.10">
    <property type="entry name" value="cca-adding enzyme, domain 2"/>
    <property type="match status" value="1"/>
</dbReference>
<evidence type="ECO:0000256" key="13">
    <source>
        <dbReference type="RuleBase" id="RU003953"/>
    </source>
</evidence>
<dbReference type="PANTHER" id="PTHR13734">
    <property type="entry name" value="TRNA-NUCLEOTIDYLTRANSFERASE"/>
    <property type="match status" value="1"/>
</dbReference>
<evidence type="ECO:0000256" key="11">
    <source>
        <dbReference type="ARBA" id="ARBA00080500"/>
    </source>
</evidence>
<dbReference type="Pfam" id="PF12627">
    <property type="entry name" value="PolyA_pol_RNAbd"/>
    <property type="match status" value="1"/>
</dbReference>
<dbReference type="GO" id="GO:0052929">
    <property type="term" value="F:ATP:3'-cytidine-cytidine-tRNA adenylyltransferase activity"/>
    <property type="evidence" value="ECO:0007669"/>
    <property type="project" value="EnsemblFungi"/>
</dbReference>
<organism evidence="16 17">
    <name type="scientific">Suhomyces tanzawaensis NRRL Y-17324</name>
    <dbReference type="NCBI Taxonomy" id="984487"/>
    <lineage>
        <taxon>Eukaryota</taxon>
        <taxon>Fungi</taxon>
        <taxon>Dikarya</taxon>
        <taxon>Ascomycota</taxon>
        <taxon>Saccharomycotina</taxon>
        <taxon>Pichiomycetes</taxon>
        <taxon>Debaryomycetaceae</taxon>
        <taxon>Suhomyces</taxon>
    </lineage>
</organism>
<evidence type="ECO:0000256" key="9">
    <source>
        <dbReference type="ARBA" id="ARBA00076038"/>
    </source>
</evidence>
<evidence type="ECO:0000256" key="2">
    <source>
        <dbReference type="ARBA" id="ARBA00022679"/>
    </source>
</evidence>
<reference evidence="17" key="1">
    <citation type="submission" date="2016-05" db="EMBL/GenBank/DDBJ databases">
        <title>Comparative genomics of biotechnologically important yeasts.</title>
        <authorList>
            <consortium name="DOE Joint Genome Institute"/>
            <person name="Riley R."/>
            <person name="Haridas S."/>
            <person name="Wolfe K.H."/>
            <person name="Lopes M.R."/>
            <person name="Hittinger C.T."/>
            <person name="Goker M."/>
            <person name="Salamov A."/>
            <person name="Wisecaver J."/>
            <person name="Long T.M."/>
            <person name="Aerts A.L."/>
            <person name="Barry K."/>
            <person name="Choi C."/>
            <person name="Clum A."/>
            <person name="Coughlan A.Y."/>
            <person name="Deshpande S."/>
            <person name="Douglass A.P."/>
            <person name="Hanson S.J."/>
            <person name="Klenk H.-P."/>
            <person name="Labutti K."/>
            <person name="Lapidus A."/>
            <person name="Lindquist E."/>
            <person name="Lipzen A."/>
            <person name="Meier-Kolthoff J.P."/>
            <person name="Ohm R.A."/>
            <person name="Otillar R.P."/>
            <person name="Pangilinan J."/>
            <person name="Peng Y."/>
            <person name="Rokas A."/>
            <person name="Rosa C.A."/>
            <person name="Scheuner C."/>
            <person name="Sibirny A.A."/>
            <person name="Slot J.C."/>
            <person name="Stielow J.B."/>
            <person name="Sun H."/>
            <person name="Kurtzman C.P."/>
            <person name="Blackwell M."/>
            <person name="Grigoriev I.V."/>
            <person name="Jeffries T.W."/>
        </authorList>
    </citation>
    <scope>NUCLEOTIDE SEQUENCE [LARGE SCALE GENOMIC DNA]</scope>
    <source>
        <strain evidence="17">NRRL Y-17324</strain>
    </source>
</reference>